<feature type="transmembrane region" description="Helical" evidence="9">
    <location>
        <begin position="930"/>
        <end position="952"/>
    </location>
</feature>
<dbReference type="Pfam" id="PF00501">
    <property type="entry name" value="AMP-binding"/>
    <property type="match status" value="1"/>
</dbReference>
<feature type="domain" description="FAD-binding FR-type" evidence="11">
    <location>
        <begin position="832"/>
        <end position="934"/>
    </location>
</feature>
<keyword evidence="5 8" id="KW-0560">Oxidoreductase</keyword>
<keyword evidence="4" id="KW-0408">Iron</keyword>
<evidence type="ECO:0000256" key="4">
    <source>
        <dbReference type="ARBA" id="ARBA00022714"/>
    </source>
</evidence>
<dbReference type="PROSITE" id="PS00070">
    <property type="entry name" value="ALDEHYDE_DEHYDR_CYS"/>
    <property type="match status" value="1"/>
</dbReference>
<dbReference type="InterPro" id="IPR016516">
    <property type="entry name" value="UCP07580"/>
</dbReference>
<comment type="similarity">
    <text evidence="8">Belongs to the aldehyde dehydrogenase family.</text>
</comment>
<organism evidence="12 13">
    <name type="scientific">Didymella rabiei</name>
    <name type="common">Chickpea ascochyta blight fungus</name>
    <name type="synonym">Mycosphaerella rabiei</name>
    <dbReference type="NCBI Taxonomy" id="5454"/>
    <lineage>
        <taxon>Eukaryota</taxon>
        <taxon>Fungi</taxon>
        <taxon>Dikarya</taxon>
        <taxon>Ascomycota</taxon>
        <taxon>Pezizomycotina</taxon>
        <taxon>Dothideomycetes</taxon>
        <taxon>Pleosporomycetidae</taxon>
        <taxon>Pleosporales</taxon>
        <taxon>Pleosporineae</taxon>
        <taxon>Didymellaceae</taxon>
        <taxon>Ascochyta</taxon>
    </lineage>
</organism>
<dbReference type="Gene3D" id="3.40.50.720">
    <property type="entry name" value="NAD(P)-binding Rossmann-like Domain"/>
    <property type="match status" value="1"/>
</dbReference>
<dbReference type="SMART" id="SM00822">
    <property type="entry name" value="PKS_KR"/>
    <property type="match status" value="1"/>
</dbReference>
<dbReference type="CDD" id="cd07821">
    <property type="entry name" value="PYR_PYL_RCAR_like"/>
    <property type="match status" value="1"/>
</dbReference>
<accession>A0A163LER6</accession>
<dbReference type="Gene3D" id="3.40.50.80">
    <property type="entry name" value="Nucleotide-binding domain of ferredoxin-NADP reductase (FNR) module"/>
    <property type="match status" value="1"/>
</dbReference>
<evidence type="ECO:0000259" key="11">
    <source>
        <dbReference type="PROSITE" id="PS51384"/>
    </source>
</evidence>
<evidence type="ECO:0000256" key="5">
    <source>
        <dbReference type="ARBA" id="ARBA00023002"/>
    </source>
</evidence>
<dbReference type="SUPFAM" id="SSF53720">
    <property type="entry name" value="ALDH-like"/>
    <property type="match status" value="1"/>
</dbReference>
<dbReference type="InterPro" id="IPR012675">
    <property type="entry name" value="Beta-grasp_dom_sf"/>
</dbReference>
<dbReference type="Gene3D" id="3.40.50.12780">
    <property type="entry name" value="N-terminal domain of ligase-like"/>
    <property type="match status" value="1"/>
</dbReference>
<keyword evidence="2" id="KW-0596">Phosphopantetheine</keyword>
<dbReference type="Pfam" id="PF10604">
    <property type="entry name" value="Polyketide_cyc2"/>
    <property type="match status" value="1"/>
</dbReference>
<evidence type="ECO:0000256" key="8">
    <source>
        <dbReference type="RuleBase" id="RU003345"/>
    </source>
</evidence>
<dbReference type="InterPro" id="IPR017938">
    <property type="entry name" value="Riboflavin_synthase-like_b-brl"/>
</dbReference>
<dbReference type="InterPro" id="IPR019587">
    <property type="entry name" value="Polyketide_cyclase/dehydratase"/>
</dbReference>
<dbReference type="PROSITE" id="PS00455">
    <property type="entry name" value="AMP_BINDING"/>
    <property type="match status" value="1"/>
</dbReference>
<keyword evidence="4" id="KW-0479">Metal-binding</keyword>
<evidence type="ECO:0000256" key="9">
    <source>
        <dbReference type="SAM" id="Phobius"/>
    </source>
</evidence>
<keyword evidence="9" id="KW-0472">Membrane</keyword>
<dbReference type="Pfam" id="PF10118">
    <property type="entry name" value="Metal_hydrol"/>
    <property type="match status" value="1"/>
</dbReference>
<dbReference type="InterPro" id="IPR000873">
    <property type="entry name" value="AMP-dep_synth/lig_dom"/>
</dbReference>
<dbReference type="SUPFAM" id="SSF56801">
    <property type="entry name" value="Acetyl-CoA synthetase-like"/>
    <property type="match status" value="1"/>
</dbReference>
<dbReference type="SUPFAM" id="SSF54292">
    <property type="entry name" value="2Fe-2S ferredoxin-like"/>
    <property type="match status" value="1"/>
</dbReference>
<keyword evidence="3" id="KW-0597">Phosphoprotein</keyword>
<dbReference type="PROSITE" id="PS00197">
    <property type="entry name" value="2FE2S_FER_1"/>
    <property type="match status" value="1"/>
</dbReference>
<dbReference type="Pfam" id="PF00106">
    <property type="entry name" value="adh_short"/>
    <property type="match status" value="1"/>
</dbReference>
<dbReference type="InterPro" id="IPR057326">
    <property type="entry name" value="KR_dom"/>
</dbReference>
<evidence type="ECO:0000256" key="2">
    <source>
        <dbReference type="ARBA" id="ARBA00022450"/>
    </source>
</evidence>
<dbReference type="Pfam" id="PF00111">
    <property type="entry name" value="Fer2"/>
    <property type="match status" value="1"/>
</dbReference>
<dbReference type="Gene3D" id="3.30.530.20">
    <property type="match status" value="1"/>
</dbReference>
<keyword evidence="9" id="KW-1133">Transmembrane helix</keyword>
<dbReference type="SUPFAM" id="SSF51905">
    <property type="entry name" value="FAD/NAD(P)-binding domain"/>
    <property type="match status" value="2"/>
</dbReference>
<dbReference type="Gene3D" id="3.40.309.10">
    <property type="entry name" value="Aldehyde Dehydrogenase, Chain A, domain 2"/>
    <property type="match status" value="1"/>
</dbReference>
<dbReference type="InterPro" id="IPR023393">
    <property type="entry name" value="START-like_dom_sf"/>
</dbReference>
<dbReference type="InterPro" id="IPR015590">
    <property type="entry name" value="Aldehyde_DH_dom"/>
</dbReference>
<dbReference type="CDD" id="cd05907">
    <property type="entry name" value="VL_LC_FACS_like"/>
    <property type="match status" value="1"/>
</dbReference>
<dbReference type="InterPro" id="IPR036010">
    <property type="entry name" value="2Fe-2S_ferredoxin-like_sf"/>
</dbReference>
<dbReference type="GO" id="GO:0016620">
    <property type="term" value="F:oxidoreductase activity, acting on the aldehyde or oxo group of donors, NAD or NADP as acceptor"/>
    <property type="evidence" value="ECO:0007669"/>
    <property type="project" value="InterPro"/>
</dbReference>
<evidence type="ECO:0000313" key="12">
    <source>
        <dbReference type="EMBL" id="KZM27732.1"/>
    </source>
</evidence>
<evidence type="ECO:0000256" key="1">
    <source>
        <dbReference type="ARBA" id="ARBA00010139"/>
    </source>
</evidence>
<dbReference type="CDD" id="cd06185">
    <property type="entry name" value="PDR_like"/>
    <property type="match status" value="1"/>
</dbReference>
<reference evidence="12 13" key="1">
    <citation type="journal article" date="2016" name="Sci. Rep.">
        <title>Draft genome sequencing and secretome analysis of fungal phytopathogen Ascochyta rabiei provides insight into the necrotrophic effector repertoire.</title>
        <authorList>
            <person name="Verma S."/>
            <person name="Gazara R.K."/>
            <person name="Nizam S."/>
            <person name="Parween S."/>
            <person name="Chattopadhyay D."/>
            <person name="Verma P.K."/>
        </authorList>
    </citation>
    <scope>NUCLEOTIDE SEQUENCE [LARGE SCALE GENOMIC DNA]</scope>
    <source>
        <strain evidence="12 13">ArDII</strain>
    </source>
</reference>
<protein>
    <recommendedName>
        <fullName evidence="14">Oxidoreductase</fullName>
    </recommendedName>
</protein>
<dbReference type="Gene3D" id="3.40.605.10">
    <property type="entry name" value="Aldehyde Dehydrogenase, Chain A, domain 1"/>
    <property type="match status" value="1"/>
</dbReference>
<gene>
    <name evidence="12" type="ORF">ST47_g1294</name>
</gene>
<dbReference type="Gene3D" id="2.40.30.10">
    <property type="entry name" value="Translation factors"/>
    <property type="match status" value="1"/>
</dbReference>
<dbReference type="InterPro" id="IPR020845">
    <property type="entry name" value="AMP-binding_CS"/>
</dbReference>
<dbReference type="InterPro" id="IPR016162">
    <property type="entry name" value="Ald_DH_N"/>
</dbReference>
<dbReference type="SUPFAM" id="SSF55961">
    <property type="entry name" value="Bet v1-like"/>
    <property type="match status" value="1"/>
</dbReference>
<feature type="active site" evidence="7">
    <location>
        <position position="1480"/>
    </location>
</feature>
<keyword evidence="13" id="KW-1185">Reference proteome</keyword>
<dbReference type="Gene3D" id="3.10.20.30">
    <property type="match status" value="1"/>
</dbReference>
<dbReference type="EMBL" id="JYNV01000060">
    <property type="protein sequence ID" value="KZM27732.1"/>
    <property type="molecule type" value="Genomic_DNA"/>
</dbReference>
<dbReference type="InterPro" id="IPR006058">
    <property type="entry name" value="2Fe2S_fd_BS"/>
</dbReference>
<dbReference type="NCBIfam" id="NF004526">
    <property type="entry name" value="PRK05872.1"/>
    <property type="match status" value="1"/>
</dbReference>
<dbReference type="CDD" id="cd00207">
    <property type="entry name" value="fer2"/>
    <property type="match status" value="1"/>
</dbReference>
<dbReference type="InterPro" id="IPR051209">
    <property type="entry name" value="FAD-bind_Monooxygenase_sf"/>
</dbReference>
<dbReference type="InterPro" id="IPR039261">
    <property type="entry name" value="FNR_nucleotide-bd"/>
</dbReference>
<dbReference type="PRINTS" id="PR00409">
    <property type="entry name" value="PHDIOXRDTASE"/>
</dbReference>
<evidence type="ECO:0008006" key="14">
    <source>
        <dbReference type="Google" id="ProtNLM"/>
    </source>
</evidence>
<dbReference type="NCBIfam" id="NF038343">
    <property type="entry name" value="ligase_FadD11"/>
    <property type="match status" value="1"/>
</dbReference>
<feature type="transmembrane region" description="Helical" evidence="9">
    <location>
        <begin position="722"/>
        <end position="741"/>
    </location>
</feature>
<dbReference type="InterPro" id="IPR016161">
    <property type="entry name" value="Ald_DH/histidinol_DH"/>
</dbReference>
<keyword evidence="4" id="KW-0001">2Fe-2S</keyword>
<name>A0A163LER6_DIDRA</name>
<dbReference type="InterPro" id="IPR036188">
    <property type="entry name" value="FAD/NAD-bd_sf"/>
</dbReference>
<dbReference type="PANTHER" id="PTHR42877">
    <property type="entry name" value="L-ORNITHINE N(5)-MONOOXYGENASE-RELATED"/>
    <property type="match status" value="1"/>
</dbReference>
<dbReference type="CDD" id="cd07099">
    <property type="entry name" value="ALDH_DDALDH"/>
    <property type="match status" value="1"/>
</dbReference>
<dbReference type="InterPro" id="IPR016163">
    <property type="entry name" value="Ald_DH_C"/>
</dbReference>
<keyword evidence="6" id="KW-0411">Iron-sulfur</keyword>
<dbReference type="Proteomes" id="UP000076837">
    <property type="component" value="Unassembled WGS sequence"/>
</dbReference>
<evidence type="ECO:0000256" key="3">
    <source>
        <dbReference type="ARBA" id="ARBA00022553"/>
    </source>
</evidence>
<dbReference type="PROSITE" id="PS51384">
    <property type="entry name" value="FAD_FR"/>
    <property type="match status" value="1"/>
</dbReference>
<dbReference type="InterPro" id="IPR036291">
    <property type="entry name" value="NAD(P)-bd_dom_sf"/>
</dbReference>
<keyword evidence="9" id="KW-0812">Transmembrane</keyword>
<comment type="caution">
    <text evidence="12">The sequence shown here is derived from an EMBL/GenBank/DDBJ whole genome shotgun (WGS) entry which is preliminary data.</text>
</comment>
<dbReference type="Pfam" id="PF00171">
    <property type="entry name" value="Aldedh"/>
    <property type="match status" value="1"/>
</dbReference>
<proteinExistence type="inferred from homology"/>
<dbReference type="Pfam" id="PF23562">
    <property type="entry name" value="AMP-binding_C_3"/>
    <property type="match status" value="1"/>
</dbReference>
<dbReference type="PANTHER" id="PTHR42877:SF4">
    <property type="entry name" value="FAD_NAD(P)-BINDING DOMAIN-CONTAINING PROTEIN-RELATED"/>
    <property type="match status" value="1"/>
</dbReference>
<evidence type="ECO:0000313" key="13">
    <source>
        <dbReference type="Proteomes" id="UP000076837"/>
    </source>
</evidence>
<dbReference type="Gene3D" id="3.50.50.60">
    <property type="entry name" value="FAD/NAD(P)-binding domain"/>
    <property type="match status" value="2"/>
</dbReference>
<comment type="similarity">
    <text evidence="1">Belongs to the FAD-binding monooxygenase family.</text>
</comment>
<dbReference type="PROSITE" id="PS00687">
    <property type="entry name" value="ALDEHYDE_DEHYDR_GLU"/>
    <property type="match status" value="1"/>
</dbReference>
<evidence type="ECO:0000256" key="6">
    <source>
        <dbReference type="ARBA" id="ARBA00023014"/>
    </source>
</evidence>
<dbReference type="InterPro" id="IPR002347">
    <property type="entry name" value="SDR_fam"/>
</dbReference>
<dbReference type="InterPro" id="IPR042099">
    <property type="entry name" value="ANL_N_sf"/>
</dbReference>
<feature type="domain" description="2Fe-2S ferredoxin-type" evidence="10">
    <location>
        <begin position="1056"/>
        <end position="1147"/>
    </location>
</feature>
<dbReference type="PROSITE" id="PS51085">
    <property type="entry name" value="2FE2S_FER_2"/>
    <property type="match status" value="1"/>
</dbReference>
<dbReference type="InterPro" id="IPR016160">
    <property type="entry name" value="Ald_DH_CS_CYS"/>
</dbReference>
<evidence type="ECO:0000256" key="7">
    <source>
        <dbReference type="PROSITE-ProRule" id="PRU10007"/>
    </source>
</evidence>
<dbReference type="SUPFAM" id="SSF52343">
    <property type="entry name" value="Ferredoxin reductase-like, C-terminal NADP-linked domain"/>
    <property type="match status" value="1"/>
</dbReference>
<dbReference type="InterPro" id="IPR017927">
    <property type="entry name" value="FAD-bd_FR_type"/>
</dbReference>
<dbReference type="CDD" id="cd05233">
    <property type="entry name" value="SDR_c"/>
    <property type="match status" value="1"/>
</dbReference>
<dbReference type="SUPFAM" id="SSF63380">
    <property type="entry name" value="Riboflavin synthase domain-like"/>
    <property type="match status" value="1"/>
</dbReference>
<dbReference type="STRING" id="5454.A0A163LER6"/>
<dbReference type="GO" id="GO:0051537">
    <property type="term" value="F:2 iron, 2 sulfur cluster binding"/>
    <property type="evidence" value="ECO:0007669"/>
    <property type="project" value="UniProtKB-KW"/>
</dbReference>
<dbReference type="Pfam" id="PF13738">
    <property type="entry name" value="Pyr_redox_3"/>
    <property type="match status" value="1"/>
</dbReference>
<dbReference type="InterPro" id="IPR001041">
    <property type="entry name" value="2Fe-2S_ferredoxin-type"/>
</dbReference>
<sequence length="2567" mass="276624">MVDIDPTSGPSAGDEETRTRRTRVVVIGAGFGGIGTAVRLKQSGIDDFVVLERAAEPGGTWQVNTYPGAQCDIPSILYSFSFAPNPNWTRLYPLQPEIYDYLRDCVHRFGLAGHFHCNQDVTEASWDEQAQIWRVHTAETVWEAQFLVAATGPFSAPATPDLPGLESFRGQMFHTADWNHDHDLRGERIAVVGTGASAVQIIPRLQPLADTLTVFQRTPTWILPHPDQPMTGWPSALFERVPLTQRLARKGLDLLQEALVPGFVYKPSLLKGLAALGRAHLRRQVRDPELRAKLLPHYAFGCKRPTFSNTYYPALASPNVEVVTDGIVEVQERGVLTADGAFREVDTIVMGTGFRMGDNPSFDIIRGKDGRSLAQTWNGSAEAFLGTTISGFPNFFMILGPNSVVYTSQVVTIEAQVEYIVSCILQMDEGGIGSIDVRADVQREFVRATDRRLATSVWNAGGCSSYYLVDGGRNYTFYPGFNRSFRTRTKRADLAHYAQREEPIMLGINAFRGTPVVAPSGARRYTDEAHAIAARDVEFDWDGVPLHYVPNEPMVTHVINFMHLVLPEGERAMSATLAEALPLIEDPRLHEEVVGFVGQEATHASSHKGAREHLADLGMDMKPMSRRMDWLVDKILGDKGLTGKAKHAWLCERLGLFAAMEHYTAVVGEWLLTDPALEDAGMHPTMLDMVKWHGAEEVEHRNVAFDAYMYVDGSYARRVRTALLASFTLFVLFIASMNYLFRQDPSKAKGRLWPLQLISATRRGLVPNMKFLITEIPPMNKTTADRPHDAQDFTPTRSLRIAAQATSAYRRIFASSPAAQILSRPNPVRYSGFDMTLDVKSVRFECADVLSVTLTPREGITLPSWIPGAHLDVILPSGRQRQYSLCGDPDDLTSYRIAVRRIDEGGGGSREIHESLKPGMVVDVRGPRNAFPFVTAPSYLFVAGGIGITPILPMVQRCHRRGVPWRLDYLGRTRAAMPFLNEIEEYSSGRVTIRPDDELGPTDIGTLVAAADPGAAVYTCGPVPLMNTVRAATFAANPTGSVHSERFSPLPVVDGEEFTVHLARTGLTVDVGESESALAAIRRVLPGVAYSCQQGFCGTCKVRVLSGTVEHRDTLLTESERTGSMLTCRSRSTAFIRSAPLVITHRIESEATCESLWQTLTSDGALTSWAHGITGADWTSDRPFGIGTTRTVRAGAFAALNERFFRWDEGRRMSFYVESASLPGFKRFAEDLVLEPTSTGSHLTWTFAVQALPWNSTMTATEIDTTTQASDDTVTQAVRDARTASEWWAELTFEQRARRLDRWRGIIARRASELADVVHRDMGKPHPDAMLEIAMALEHLAWASMNARKVLGRRSVRSSLLTVNQAASVEYRPLGVIGVIGPWNYPVFTPLGSLSFSLAAGNAVVYKPSEFAPAVGQWLGRAFAEVVPEHPVLQVVTGDGSVGAALCLAGVDKIGFTGSTATGKKVMAACAETLTPVLMECGGKDALILDADGNVGAAADAAVWGALSNSGQTCLGVERVYVHEHVYGEFIDKTITLAARVHAGPGAEDKIGPITMPSQVAVIRRHIDDAMSRGGRVVLGGLGSISGQYVQPTIMVDVPEDSLAVTEETFGPTMTITKVASMDEAVELVNASPYALGASVFGKDGAAVADRLRSGGASVNSYVMYAAVPNLPLGGVGASGFGRVHGPDGLKEFTYARPPESTGWSRFSSARYTEGTEAMTGRLSAIAGTVRDLGIPLPGRRIDYDVAGKVVLITGGGDGIGAALARTLHRRGATVALVDVNESSLATAERSFESQRVVTVTADVRDRDGMTAAVQTIIEQLGRIDVVVANAGITPPPATLRQIDPDAFDRVLDVNLTGVFNTVHPTIDEVIRNSGHIVVVSSAASFAPGLGGASYMISKAGVEALGRALRLEVAGYGATAGIAYFGMVDTQLARATLDDDEIGRKLDARLPGPLRHRISPDRAATVIADAIARRAARTLAPAAWEPWAWGRGFINNHRCGPDECVSPDKGIQENIMTTLCAAFQRVSAVAPDAVALRDIGDARTLTWRAYGEQVRDVAAGLAGIGVGHGDTVALMMSNRIEFYPIDVGAQHLGATSFSIYNTSAPEAIQYILANSGARVLVCEAQYVDTVRRSGATLDTIVVVDAQPSAQQSGTLTLEQMKSSAAADFDFESTWRAVKPNDVATLIYTSGTTGNPKGVETTHACLLFETTAVSAVLPVEFGDRITSYMPSAHIADRLTCLYMQMVFGTQITVVPDPSQVAAALPDCRPTIWGSVPRVWEKLKVAVESAVANEPDDARRAALQWALDVGRTRLAHLRAGETVPAELEADYARADAMVLSALRAKLGFAELKWAISGAAPIPPDTLAFFAALGVPISEIWGMSELTCIASTAPAEPTKLGTVGKLLPGMEMRIEADGELLVRGPLVMKGYRGEPAKTAEAISADGWLSTGDIVTADADGYLTVIDRKKELIINASGKNMSPAAIETAVKTSSSLIGEVVAIGDGRKFNTALITLSADAAVGAARSLGLAAEAAVLAKDARIVDIVATAVAEGNSRLSRAEQIKRSGASR</sequence>
<evidence type="ECO:0000259" key="10">
    <source>
        <dbReference type="PROSITE" id="PS51085"/>
    </source>
</evidence>
<dbReference type="SUPFAM" id="SSF51735">
    <property type="entry name" value="NAD(P)-binding Rossmann-fold domains"/>
    <property type="match status" value="1"/>
</dbReference>
<dbReference type="InterPro" id="IPR029510">
    <property type="entry name" value="Ald_DH_CS_GLU"/>
</dbReference>